<evidence type="ECO:0000256" key="5">
    <source>
        <dbReference type="ARBA" id="ARBA00022824"/>
    </source>
</evidence>
<evidence type="ECO:0000256" key="8">
    <source>
        <dbReference type="ARBA" id="ARBA00032437"/>
    </source>
</evidence>
<dbReference type="GO" id="GO:0071816">
    <property type="term" value="P:tail-anchored membrane protein insertion into ER membrane"/>
    <property type="evidence" value="ECO:0007669"/>
    <property type="project" value="InterPro"/>
</dbReference>
<accession>A0A914WTP1</accession>
<dbReference type="Pfam" id="PF04420">
    <property type="entry name" value="CHD5"/>
    <property type="match status" value="1"/>
</dbReference>
<evidence type="ECO:0000256" key="9">
    <source>
        <dbReference type="ARBA" id="ARBA00033006"/>
    </source>
</evidence>
<proteinExistence type="inferred from homology"/>
<evidence type="ECO:0000313" key="12">
    <source>
        <dbReference type="WBParaSite" id="PSAMB.scaffold4821size13447.g25274.t1"/>
    </source>
</evidence>
<dbReference type="InterPro" id="IPR029012">
    <property type="entry name" value="Helix_hairpin_bin_sf"/>
</dbReference>
<dbReference type="PANTHER" id="PTHR42650:SF1">
    <property type="entry name" value="GUIDED ENTRY OF TAIL-ANCHORED PROTEINS FACTOR 1"/>
    <property type="match status" value="1"/>
</dbReference>
<dbReference type="Proteomes" id="UP000887566">
    <property type="component" value="Unplaced"/>
</dbReference>
<dbReference type="Gene3D" id="1.10.287.660">
    <property type="entry name" value="Helix hairpin bin"/>
    <property type="match status" value="1"/>
</dbReference>
<keyword evidence="6 10" id="KW-1133">Transmembrane helix</keyword>
<feature type="transmembrane region" description="Helical" evidence="10">
    <location>
        <begin position="116"/>
        <end position="135"/>
    </location>
</feature>
<keyword evidence="11" id="KW-1185">Reference proteome</keyword>
<evidence type="ECO:0000256" key="3">
    <source>
        <dbReference type="ARBA" id="ARBA00017951"/>
    </source>
</evidence>
<dbReference type="GO" id="GO:0043495">
    <property type="term" value="F:protein-membrane adaptor activity"/>
    <property type="evidence" value="ECO:0007669"/>
    <property type="project" value="TreeGrafter"/>
</dbReference>
<sequence>MSQPQGAEDASLFVAASTTFQAVTTLFYLLLVAFSTNIIQIIAPRLINLITQTSTNDAELQTLTNDLTTARKELLAISPVAEFAKYAKKQRIVNALEAKVKGLSGVSSSKTFKQRIAVQVVLYAIVYILTLYLLYTNYGTAVAVFDSRWLYPLNWVVSFPGCSSNDQQTGVSVQFCWFMVMAATKLTSLKSK</sequence>
<dbReference type="WBParaSite" id="PSAMB.scaffold4821size13447.g25274.t1">
    <property type="protein sequence ID" value="PSAMB.scaffold4821size13447.g25274.t1"/>
    <property type="gene ID" value="PSAMB.scaffold4821size13447.g25274"/>
</dbReference>
<evidence type="ECO:0000256" key="1">
    <source>
        <dbReference type="ARBA" id="ARBA00004477"/>
    </source>
</evidence>
<keyword evidence="4 10" id="KW-0812">Transmembrane</keyword>
<evidence type="ECO:0000313" key="11">
    <source>
        <dbReference type="Proteomes" id="UP000887566"/>
    </source>
</evidence>
<protein>
    <recommendedName>
        <fullName evidence="3">Guided entry of tail-anchored proteins factor 1</fullName>
    </recommendedName>
    <alternativeName>
        <fullName evidence="8">Tail-anchored protein insertion receptor WRB</fullName>
    </alternativeName>
    <alternativeName>
        <fullName evidence="9">Tryptophan-rich basic protein</fullName>
    </alternativeName>
</protein>
<feature type="transmembrane region" description="Helical" evidence="10">
    <location>
        <begin position="12"/>
        <end position="34"/>
    </location>
</feature>
<dbReference type="GO" id="GO:0043529">
    <property type="term" value="C:GET complex"/>
    <property type="evidence" value="ECO:0007669"/>
    <property type="project" value="TreeGrafter"/>
</dbReference>
<comment type="similarity">
    <text evidence="2">Belongs to the WRB/GET1 family.</text>
</comment>
<dbReference type="InterPro" id="IPR028945">
    <property type="entry name" value="Get1"/>
</dbReference>
<keyword evidence="5" id="KW-0256">Endoplasmic reticulum</keyword>
<keyword evidence="7 10" id="KW-0472">Membrane</keyword>
<name>A0A914WTP1_9BILA</name>
<organism evidence="11 12">
    <name type="scientific">Plectus sambesii</name>
    <dbReference type="NCBI Taxonomy" id="2011161"/>
    <lineage>
        <taxon>Eukaryota</taxon>
        <taxon>Metazoa</taxon>
        <taxon>Ecdysozoa</taxon>
        <taxon>Nematoda</taxon>
        <taxon>Chromadorea</taxon>
        <taxon>Plectida</taxon>
        <taxon>Plectina</taxon>
        <taxon>Plectoidea</taxon>
        <taxon>Plectidae</taxon>
        <taxon>Plectus</taxon>
    </lineage>
</organism>
<dbReference type="AlphaFoldDB" id="A0A914WTP1"/>
<evidence type="ECO:0000256" key="4">
    <source>
        <dbReference type="ARBA" id="ARBA00022692"/>
    </source>
</evidence>
<comment type="subcellular location">
    <subcellularLocation>
        <location evidence="1">Endoplasmic reticulum membrane</location>
        <topology evidence="1">Multi-pass membrane protein</topology>
    </subcellularLocation>
</comment>
<evidence type="ECO:0000256" key="7">
    <source>
        <dbReference type="ARBA" id="ARBA00023136"/>
    </source>
</evidence>
<dbReference type="GO" id="GO:0005789">
    <property type="term" value="C:endoplasmic reticulum membrane"/>
    <property type="evidence" value="ECO:0007669"/>
    <property type="project" value="UniProtKB-SubCell"/>
</dbReference>
<reference evidence="12" key="1">
    <citation type="submission" date="2022-11" db="UniProtKB">
        <authorList>
            <consortium name="WormBaseParasite"/>
        </authorList>
    </citation>
    <scope>IDENTIFICATION</scope>
</reference>
<evidence type="ECO:0000256" key="6">
    <source>
        <dbReference type="ARBA" id="ARBA00022989"/>
    </source>
</evidence>
<evidence type="ECO:0000256" key="2">
    <source>
        <dbReference type="ARBA" id="ARBA00010799"/>
    </source>
</evidence>
<dbReference type="PANTHER" id="PTHR42650">
    <property type="entry name" value="TAIL-ANCHORED PROTEIN INSERTION RECEPTOR WRB"/>
    <property type="match status" value="1"/>
</dbReference>
<evidence type="ECO:0000256" key="10">
    <source>
        <dbReference type="SAM" id="Phobius"/>
    </source>
</evidence>